<protein>
    <submittedName>
        <fullName evidence="1">Uncharacterized protein</fullName>
    </submittedName>
</protein>
<keyword evidence="2" id="KW-1185">Reference proteome</keyword>
<evidence type="ECO:0000313" key="1">
    <source>
        <dbReference type="EMBL" id="VVC36831.1"/>
    </source>
</evidence>
<dbReference type="Proteomes" id="UP000325440">
    <property type="component" value="Unassembled WGS sequence"/>
</dbReference>
<name>A0A5E4N5J9_9HEMI</name>
<proteinExistence type="predicted"/>
<sequence>MYLCITVPTSSPTKTHLAYGYLLLECLDTVLHIPSPCQNMSCDLQHMDIVLLYYLEPKILSVFVQKLINSLIIDLILMYEAYYVDDQINIRRNRIYIQQ</sequence>
<dbReference type="EMBL" id="CABPRJ010001437">
    <property type="protein sequence ID" value="VVC36831.1"/>
    <property type="molecule type" value="Genomic_DNA"/>
</dbReference>
<evidence type="ECO:0000313" key="2">
    <source>
        <dbReference type="Proteomes" id="UP000325440"/>
    </source>
</evidence>
<dbReference type="AlphaFoldDB" id="A0A5E4N5J9"/>
<accession>A0A5E4N5J9</accession>
<gene>
    <name evidence="1" type="ORF">CINCED_3A014004</name>
</gene>
<organism evidence="1 2">
    <name type="scientific">Cinara cedri</name>
    <dbReference type="NCBI Taxonomy" id="506608"/>
    <lineage>
        <taxon>Eukaryota</taxon>
        <taxon>Metazoa</taxon>
        <taxon>Ecdysozoa</taxon>
        <taxon>Arthropoda</taxon>
        <taxon>Hexapoda</taxon>
        <taxon>Insecta</taxon>
        <taxon>Pterygota</taxon>
        <taxon>Neoptera</taxon>
        <taxon>Paraneoptera</taxon>
        <taxon>Hemiptera</taxon>
        <taxon>Sternorrhyncha</taxon>
        <taxon>Aphidomorpha</taxon>
        <taxon>Aphidoidea</taxon>
        <taxon>Aphididae</taxon>
        <taxon>Lachninae</taxon>
        <taxon>Cinara</taxon>
    </lineage>
</organism>
<reference evidence="1 2" key="1">
    <citation type="submission" date="2019-08" db="EMBL/GenBank/DDBJ databases">
        <authorList>
            <person name="Alioto T."/>
            <person name="Alioto T."/>
            <person name="Gomez Garrido J."/>
        </authorList>
    </citation>
    <scope>NUCLEOTIDE SEQUENCE [LARGE SCALE GENOMIC DNA]</scope>
</reference>